<dbReference type="InterPro" id="IPR041613">
    <property type="entry name" value="Pept_S41_N"/>
</dbReference>
<dbReference type="InterPro" id="IPR029045">
    <property type="entry name" value="ClpP/crotonase-like_dom_sf"/>
</dbReference>
<reference evidence="3" key="1">
    <citation type="journal article" date="2019" name="Int. J. Syst. Evol. Microbiol.">
        <title>The Global Catalogue of Microorganisms (GCM) 10K type strain sequencing project: providing services to taxonomists for standard genome sequencing and annotation.</title>
        <authorList>
            <consortium name="The Broad Institute Genomics Platform"/>
            <consortium name="The Broad Institute Genome Sequencing Center for Infectious Disease"/>
            <person name="Wu L."/>
            <person name="Ma J."/>
        </authorList>
    </citation>
    <scope>NUCLEOTIDE SEQUENCE [LARGE SCALE GENOMIC DNA]</scope>
    <source>
        <strain evidence="3">JCM 17106</strain>
    </source>
</reference>
<dbReference type="PANTHER" id="PTHR32060">
    <property type="entry name" value="TAIL-SPECIFIC PROTEASE"/>
    <property type="match status" value="1"/>
</dbReference>
<sequence>MIISCSNDDDSGATDNDNPVVIDNPNQDVQEFIWQGMNNIYLYKNDVANLADDRFATFDELYTFLNTFDNPEDLFDGLLSSQDRFSFLVDDYIALENSFSGISQTTGMDFNLILVSEGSDEVLGFVRYILPGTDAESKGITRGQFFSSIDGEQLNTSSDFNELFSRSSYEVGFVTIENGVITPDENVTLTQSEYTENPVLLAKTIDHDGQKIGYLMYNAFTGTFDQELNEAFANFNAEGVTELVLDLRYNGGGSVTSAVRLASMITGQFEGEVFSKEIWNDEYQAFFLSEEGGNGESLVNRFVSEITQFDENGNQTGAIPINSLNLTNLYVLTTDRTASASELIINGLDPYINVIQIGEITTGKFQASVTLYDADGFSRTGDNLDTSHTYAIQPLVLVSANKNDVGNFIDGLVPDVSLSENPLDLGTLGEVDEPFLEAALDYISNGTVLGRKSPGLPYQTIGESKMFSPTYQRMYIDDFNQRSK</sequence>
<name>A0ABP6UTA5_9FLAO</name>
<dbReference type="Pfam" id="PF18294">
    <property type="entry name" value="Pept_S41_N"/>
    <property type="match status" value="1"/>
</dbReference>
<protein>
    <recommendedName>
        <fullName evidence="1">Tail specific protease domain-containing protein</fullName>
    </recommendedName>
</protein>
<keyword evidence="3" id="KW-1185">Reference proteome</keyword>
<dbReference type="Pfam" id="PF03572">
    <property type="entry name" value="Peptidase_S41"/>
    <property type="match status" value="1"/>
</dbReference>
<comment type="caution">
    <text evidence="2">The sequence shown here is derived from an EMBL/GenBank/DDBJ whole genome shotgun (WGS) entry which is preliminary data.</text>
</comment>
<dbReference type="EMBL" id="BAABCW010000016">
    <property type="protein sequence ID" value="GAA3516648.1"/>
    <property type="molecule type" value="Genomic_DNA"/>
</dbReference>
<gene>
    <name evidence="2" type="ORF">GCM10022393_33450</name>
</gene>
<evidence type="ECO:0000313" key="3">
    <source>
        <dbReference type="Proteomes" id="UP001500459"/>
    </source>
</evidence>
<dbReference type="PANTHER" id="PTHR32060:SF30">
    <property type="entry name" value="CARBOXY-TERMINAL PROCESSING PROTEASE CTPA"/>
    <property type="match status" value="1"/>
</dbReference>
<accession>A0ABP6UTA5</accession>
<proteinExistence type="predicted"/>
<organism evidence="2 3">
    <name type="scientific">Aquimarina addita</name>
    <dbReference type="NCBI Taxonomy" id="870485"/>
    <lineage>
        <taxon>Bacteria</taxon>
        <taxon>Pseudomonadati</taxon>
        <taxon>Bacteroidota</taxon>
        <taxon>Flavobacteriia</taxon>
        <taxon>Flavobacteriales</taxon>
        <taxon>Flavobacteriaceae</taxon>
        <taxon>Aquimarina</taxon>
    </lineage>
</organism>
<feature type="domain" description="Tail specific protease" evidence="1">
    <location>
        <begin position="182"/>
        <end position="419"/>
    </location>
</feature>
<dbReference type="Gene3D" id="2.30.42.10">
    <property type="match status" value="1"/>
</dbReference>
<dbReference type="InterPro" id="IPR036034">
    <property type="entry name" value="PDZ_sf"/>
</dbReference>
<dbReference type="Proteomes" id="UP001500459">
    <property type="component" value="Unassembled WGS sequence"/>
</dbReference>
<dbReference type="SUPFAM" id="SSF52096">
    <property type="entry name" value="ClpP/crotonase"/>
    <property type="match status" value="1"/>
</dbReference>
<dbReference type="InterPro" id="IPR005151">
    <property type="entry name" value="Tail-specific_protease"/>
</dbReference>
<evidence type="ECO:0000313" key="2">
    <source>
        <dbReference type="EMBL" id="GAA3516648.1"/>
    </source>
</evidence>
<dbReference type="Gene3D" id="3.30.750.170">
    <property type="match status" value="1"/>
</dbReference>
<dbReference type="CDD" id="cd07561">
    <property type="entry name" value="Peptidase_S41_CPP_like"/>
    <property type="match status" value="1"/>
</dbReference>
<dbReference type="SMART" id="SM00245">
    <property type="entry name" value="TSPc"/>
    <property type="match status" value="1"/>
</dbReference>
<dbReference type="Gene3D" id="3.90.226.10">
    <property type="entry name" value="2-enoyl-CoA Hydratase, Chain A, domain 1"/>
    <property type="match status" value="1"/>
</dbReference>
<evidence type="ECO:0000259" key="1">
    <source>
        <dbReference type="SMART" id="SM00245"/>
    </source>
</evidence>